<dbReference type="AlphaFoldDB" id="A0A0D6P6B9"/>
<evidence type="ECO:0000256" key="7">
    <source>
        <dbReference type="PROSITE-ProRule" id="PRU01091"/>
    </source>
</evidence>
<comment type="caution">
    <text evidence="10">The sequence shown here is derived from an EMBL/GenBank/DDBJ whole genome shotgun (WGS) entry which is preliminary data.</text>
</comment>
<evidence type="ECO:0000256" key="6">
    <source>
        <dbReference type="PROSITE-ProRule" id="PRU00169"/>
    </source>
</evidence>
<dbReference type="FunFam" id="3.40.50.2300:FF:000002">
    <property type="entry name" value="DNA-binding response regulator PhoP"/>
    <property type="match status" value="1"/>
</dbReference>
<dbReference type="InterPro" id="IPR011006">
    <property type="entry name" value="CheY-like_superfamily"/>
</dbReference>
<feature type="DNA-binding region" description="OmpR/PhoB-type" evidence="7">
    <location>
        <begin position="125"/>
        <end position="223"/>
    </location>
</feature>
<dbReference type="InterPro" id="IPR039420">
    <property type="entry name" value="WalR-like"/>
</dbReference>
<evidence type="ECO:0000313" key="10">
    <source>
        <dbReference type="EMBL" id="GAN76743.1"/>
    </source>
</evidence>
<dbReference type="GO" id="GO:0006355">
    <property type="term" value="P:regulation of DNA-templated transcription"/>
    <property type="evidence" value="ECO:0007669"/>
    <property type="project" value="InterPro"/>
</dbReference>
<sequence length="225" mass="25629">MSRILLVEDDAVLVEALERTLRDAGHHVTAARDGEAGLRAAVEAEYDAVVLDRMLPRLDGLTVLQRLRDKGLRVPVLLLTALSSVDERVRGLRAGADDYLVKPFEAAELLARIDTIRRRREEAEETVRRIGPLKLDLVRRRAWRDGRDLDLLAHEFRLLEYFMRHPGRVLTREMILLDVWNYRFVPESNVVAVHVSKLRRKLEAAGEPPLIHTVRGVGFVLRGVA</sequence>
<evidence type="ECO:0000256" key="5">
    <source>
        <dbReference type="ARBA" id="ARBA00023163"/>
    </source>
</evidence>
<evidence type="ECO:0000256" key="3">
    <source>
        <dbReference type="ARBA" id="ARBA00023015"/>
    </source>
</evidence>
<evidence type="ECO:0000256" key="1">
    <source>
        <dbReference type="ARBA" id="ARBA00022553"/>
    </source>
</evidence>
<feature type="modified residue" description="4-aspartylphosphate" evidence="6">
    <location>
        <position position="52"/>
    </location>
</feature>
<dbReference type="Pfam" id="PF00072">
    <property type="entry name" value="Response_reg"/>
    <property type="match status" value="1"/>
</dbReference>
<evidence type="ECO:0000313" key="11">
    <source>
        <dbReference type="Proteomes" id="UP000032680"/>
    </source>
</evidence>
<dbReference type="GO" id="GO:0000976">
    <property type="term" value="F:transcription cis-regulatory region binding"/>
    <property type="evidence" value="ECO:0007669"/>
    <property type="project" value="TreeGrafter"/>
</dbReference>
<keyword evidence="11" id="KW-1185">Reference proteome</keyword>
<dbReference type="CDD" id="cd00383">
    <property type="entry name" value="trans_reg_C"/>
    <property type="match status" value="1"/>
</dbReference>
<dbReference type="InterPro" id="IPR001789">
    <property type="entry name" value="Sig_transdc_resp-reg_receiver"/>
</dbReference>
<dbReference type="InterPro" id="IPR036388">
    <property type="entry name" value="WH-like_DNA-bd_sf"/>
</dbReference>
<dbReference type="GO" id="GO:0000156">
    <property type="term" value="F:phosphorelay response regulator activity"/>
    <property type="evidence" value="ECO:0007669"/>
    <property type="project" value="TreeGrafter"/>
</dbReference>
<dbReference type="SMART" id="SM00862">
    <property type="entry name" value="Trans_reg_C"/>
    <property type="match status" value="1"/>
</dbReference>
<accession>A0A0D6P6B9</accession>
<evidence type="ECO:0000259" key="8">
    <source>
        <dbReference type="PROSITE" id="PS50110"/>
    </source>
</evidence>
<evidence type="ECO:0000256" key="4">
    <source>
        <dbReference type="ARBA" id="ARBA00023125"/>
    </source>
</evidence>
<dbReference type="FunFam" id="1.10.10.10:FF:000005">
    <property type="entry name" value="Two-component system response regulator"/>
    <property type="match status" value="1"/>
</dbReference>
<dbReference type="Gene3D" id="1.10.10.10">
    <property type="entry name" value="Winged helix-like DNA-binding domain superfamily/Winged helix DNA-binding domain"/>
    <property type="match status" value="1"/>
</dbReference>
<organism evidence="10 11">
    <name type="scientific">Acidisphaera rubrifaciens HS-AP3</name>
    <dbReference type="NCBI Taxonomy" id="1231350"/>
    <lineage>
        <taxon>Bacteria</taxon>
        <taxon>Pseudomonadati</taxon>
        <taxon>Pseudomonadota</taxon>
        <taxon>Alphaproteobacteria</taxon>
        <taxon>Acetobacterales</taxon>
        <taxon>Acetobacteraceae</taxon>
        <taxon>Acidisphaera</taxon>
    </lineage>
</organism>
<keyword evidence="4 7" id="KW-0238">DNA-binding</keyword>
<dbReference type="PANTHER" id="PTHR48111:SF76">
    <property type="entry name" value="TWO-COMPONENT RESPONSE REGULATOR"/>
    <property type="match status" value="1"/>
</dbReference>
<dbReference type="RefSeq" id="WP_241771119.1">
    <property type="nucleotide sequence ID" value="NZ_BANB01000158.1"/>
</dbReference>
<dbReference type="PANTHER" id="PTHR48111">
    <property type="entry name" value="REGULATOR OF RPOS"/>
    <property type="match status" value="1"/>
</dbReference>
<keyword evidence="2" id="KW-0902">Two-component regulatory system</keyword>
<evidence type="ECO:0000256" key="2">
    <source>
        <dbReference type="ARBA" id="ARBA00023012"/>
    </source>
</evidence>
<dbReference type="EMBL" id="BANB01000158">
    <property type="protein sequence ID" value="GAN76743.1"/>
    <property type="molecule type" value="Genomic_DNA"/>
</dbReference>
<keyword evidence="3" id="KW-0805">Transcription regulation</keyword>
<dbReference type="Gene3D" id="6.10.250.690">
    <property type="match status" value="1"/>
</dbReference>
<gene>
    <name evidence="10" type="ORF">Asru_0158_02</name>
</gene>
<dbReference type="Proteomes" id="UP000032680">
    <property type="component" value="Unassembled WGS sequence"/>
</dbReference>
<feature type="domain" description="Response regulatory" evidence="8">
    <location>
        <begin position="3"/>
        <end position="117"/>
    </location>
</feature>
<dbReference type="PROSITE" id="PS51755">
    <property type="entry name" value="OMPR_PHOB"/>
    <property type="match status" value="1"/>
</dbReference>
<evidence type="ECO:0000259" key="9">
    <source>
        <dbReference type="PROSITE" id="PS51755"/>
    </source>
</evidence>
<protein>
    <submittedName>
        <fullName evidence="10">Two component transcriptional regulator</fullName>
    </submittedName>
</protein>
<dbReference type="InterPro" id="IPR001867">
    <property type="entry name" value="OmpR/PhoB-type_DNA-bd"/>
</dbReference>
<keyword evidence="1 6" id="KW-0597">Phosphoprotein</keyword>
<reference evidence="10 11" key="1">
    <citation type="submission" date="2012-11" db="EMBL/GenBank/DDBJ databases">
        <title>Whole genome sequence of Acidisphaera rubrifaciens HS-AP3.</title>
        <authorList>
            <person name="Azuma Y."/>
            <person name="Higashiura N."/>
            <person name="Hirakawa H."/>
            <person name="Matsushita K."/>
        </authorList>
    </citation>
    <scope>NUCLEOTIDE SEQUENCE [LARGE SCALE GENOMIC DNA]</scope>
    <source>
        <strain evidence="10 11">HS-AP3</strain>
    </source>
</reference>
<feature type="domain" description="OmpR/PhoB-type" evidence="9">
    <location>
        <begin position="125"/>
        <end position="223"/>
    </location>
</feature>
<dbReference type="GO" id="GO:0032993">
    <property type="term" value="C:protein-DNA complex"/>
    <property type="evidence" value="ECO:0007669"/>
    <property type="project" value="TreeGrafter"/>
</dbReference>
<dbReference type="SMART" id="SM00448">
    <property type="entry name" value="REC"/>
    <property type="match status" value="1"/>
</dbReference>
<keyword evidence="5" id="KW-0804">Transcription</keyword>
<name>A0A0D6P6B9_9PROT</name>
<proteinExistence type="predicted"/>
<dbReference type="PROSITE" id="PS50110">
    <property type="entry name" value="RESPONSE_REGULATORY"/>
    <property type="match status" value="1"/>
</dbReference>
<dbReference type="GO" id="GO:0005829">
    <property type="term" value="C:cytosol"/>
    <property type="evidence" value="ECO:0007669"/>
    <property type="project" value="TreeGrafter"/>
</dbReference>
<dbReference type="SUPFAM" id="SSF52172">
    <property type="entry name" value="CheY-like"/>
    <property type="match status" value="1"/>
</dbReference>
<dbReference type="Gene3D" id="3.40.50.2300">
    <property type="match status" value="1"/>
</dbReference>
<dbReference type="Pfam" id="PF00486">
    <property type="entry name" value="Trans_reg_C"/>
    <property type="match status" value="1"/>
</dbReference>